<feature type="domain" description="HTH tetR-type" evidence="3">
    <location>
        <begin position="18"/>
        <end position="78"/>
    </location>
</feature>
<dbReference type="PROSITE" id="PS50977">
    <property type="entry name" value="HTH_TETR_2"/>
    <property type="match status" value="1"/>
</dbReference>
<evidence type="ECO:0000256" key="2">
    <source>
        <dbReference type="PROSITE-ProRule" id="PRU00335"/>
    </source>
</evidence>
<evidence type="ECO:0000256" key="1">
    <source>
        <dbReference type="ARBA" id="ARBA00023125"/>
    </source>
</evidence>
<dbReference type="AlphaFoldDB" id="B1HNC9"/>
<dbReference type="HOGENOM" id="CLU_069356_27_3_9"/>
<evidence type="ECO:0000313" key="5">
    <source>
        <dbReference type="Proteomes" id="UP000002164"/>
    </source>
</evidence>
<dbReference type="PRINTS" id="PR00455">
    <property type="entry name" value="HTHTETR"/>
</dbReference>
<dbReference type="GO" id="GO:0003700">
    <property type="term" value="F:DNA-binding transcription factor activity"/>
    <property type="evidence" value="ECO:0007669"/>
    <property type="project" value="TreeGrafter"/>
</dbReference>
<dbReference type="InterPro" id="IPR001647">
    <property type="entry name" value="HTH_TetR"/>
</dbReference>
<name>B1HNC9_LYSSC</name>
<dbReference type="KEGG" id="lsp:Bsph_2910"/>
<dbReference type="InterPro" id="IPR050109">
    <property type="entry name" value="HTH-type_TetR-like_transc_reg"/>
</dbReference>
<dbReference type="EnsemblBacteria" id="ACA40439">
    <property type="protein sequence ID" value="ACA40439"/>
    <property type="gene ID" value="Bsph_2910"/>
</dbReference>
<dbReference type="PANTHER" id="PTHR30055:SF226">
    <property type="entry name" value="HTH-TYPE TRANSCRIPTIONAL REGULATOR PKSA"/>
    <property type="match status" value="1"/>
</dbReference>
<evidence type="ECO:0000313" key="4">
    <source>
        <dbReference type="EMBL" id="ACA40439.1"/>
    </source>
</evidence>
<dbReference type="SUPFAM" id="SSF46689">
    <property type="entry name" value="Homeodomain-like"/>
    <property type="match status" value="1"/>
</dbReference>
<keyword evidence="1 2" id="KW-0238">DNA-binding</keyword>
<dbReference type="InterPro" id="IPR009057">
    <property type="entry name" value="Homeodomain-like_sf"/>
</dbReference>
<dbReference type="GO" id="GO:0000976">
    <property type="term" value="F:transcription cis-regulatory region binding"/>
    <property type="evidence" value="ECO:0007669"/>
    <property type="project" value="TreeGrafter"/>
</dbReference>
<gene>
    <name evidence="4" type="ordered locus">Bsph_2910</name>
</gene>
<accession>B1HNC9</accession>
<protein>
    <submittedName>
        <fullName evidence="4">Possible transcription regulator, TetR/AcrR family</fullName>
    </submittedName>
</protein>
<dbReference type="EMBL" id="CP000817">
    <property type="protein sequence ID" value="ACA40439.1"/>
    <property type="molecule type" value="Genomic_DNA"/>
</dbReference>
<dbReference type="Proteomes" id="UP000002164">
    <property type="component" value="Chromosome"/>
</dbReference>
<evidence type="ECO:0000259" key="3">
    <source>
        <dbReference type="PROSITE" id="PS50977"/>
    </source>
</evidence>
<proteinExistence type="predicted"/>
<dbReference type="Gene3D" id="1.10.357.10">
    <property type="entry name" value="Tetracycline Repressor, domain 2"/>
    <property type="match status" value="1"/>
</dbReference>
<dbReference type="PANTHER" id="PTHR30055">
    <property type="entry name" value="HTH-TYPE TRANSCRIPTIONAL REGULATOR RUTR"/>
    <property type="match status" value="1"/>
</dbReference>
<dbReference type="Pfam" id="PF00440">
    <property type="entry name" value="TetR_N"/>
    <property type="match status" value="1"/>
</dbReference>
<sequence>MYNLLYNGFNICKRSNTMHTSDRIIEAATRLIKKNGYRGVSTKAIAAEATVNESTIFRHFGSKQGILEAIIERHSDIPQFEKLLMEEATDNPEVDLLNVSQQYRLFFHKNKDIILIGIREKGIFPELDRVLAEPPVKLHSLLVEYFERLQKKKIIASQDARLAAMSFLSTCYGFQMSELIHQQYQSHFVTEEEFYKYIVSSFVKAILS</sequence>
<organism evidence="4 5">
    <name type="scientific">Lysinibacillus sphaericus (strain C3-41)</name>
    <dbReference type="NCBI Taxonomy" id="444177"/>
    <lineage>
        <taxon>Bacteria</taxon>
        <taxon>Bacillati</taxon>
        <taxon>Bacillota</taxon>
        <taxon>Bacilli</taxon>
        <taxon>Bacillales</taxon>
        <taxon>Bacillaceae</taxon>
        <taxon>Lysinibacillus</taxon>
    </lineage>
</organism>
<feature type="DNA-binding region" description="H-T-H motif" evidence="2">
    <location>
        <begin position="41"/>
        <end position="60"/>
    </location>
</feature>
<reference evidence="4 5" key="1">
    <citation type="journal article" date="2008" name="J. Bacteriol.">
        <title>Complete genome sequence of the mosquitocidal bacterium Bacillus sphaericus C3-41 and comparison with those of closely related Bacillus species.</title>
        <authorList>
            <person name="Hu X."/>
            <person name="Fan W."/>
            <person name="Han B."/>
            <person name="Liu H."/>
            <person name="Zheng D."/>
            <person name="Li Q."/>
            <person name="Dong W."/>
            <person name="Yan J."/>
            <person name="Gao M."/>
            <person name="Berry C."/>
            <person name="Yuan Z."/>
        </authorList>
    </citation>
    <scope>NUCLEOTIDE SEQUENCE [LARGE SCALE GENOMIC DNA]</scope>
    <source>
        <strain evidence="4 5">C3-41</strain>
    </source>
</reference>